<dbReference type="EMBL" id="ML769487">
    <property type="protein sequence ID" value="KAE9398140.1"/>
    <property type="molecule type" value="Genomic_DNA"/>
</dbReference>
<evidence type="ECO:0008006" key="3">
    <source>
        <dbReference type="Google" id="ProtNLM"/>
    </source>
</evidence>
<name>A0A6A4HKB9_9AGAR</name>
<dbReference type="OrthoDB" id="2986625at2759"/>
<gene>
    <name evidence="1" type="ORF">BT96DRAFT_995169</name>
</gene>
<protein>
    <recommendedName>
        <fullName evidence="3">F-box domain-containing protein</fullName>
    </recommendedName>
</protein>
<dbReference type="SUPFAM" id="SSF52047">
    <property type="entry name" value="RNI-like"/>
    <property type="match status" value="1"/>
</dbReference>
<accession>A0A6A4HKB9</accession>
<keyword evidence="2" id="KW-1185">Reference proteome</keyword>
<dbReference type="Gene3D" id="3.80.10.10">
    <property type="entry name" value="Ribonuclease Inhibitor"/>
    <property type="match status" value="1"/>
</dbReference>
<dbReference type="InterPro" id="IPR032675">
    <property type="entry name" value="LRR_dom_sf"/>
</dbReference>
<reference evidence="1" key="1">
    <citation type="journal article" date="2019" name="Environ. Microbiol.">
        <title>Fungal ecological strategies reflected in gene transcription - a case study of two litter decomposers.</title>
        <authorList>
            <person name="Barbi F."/>
            <person name="Kohler A."/>
            <person name="Barry K."/>
            <person name="Baskaran P."/>
            <person name="Daum C."/>
            <person name="Fauchery L."/>
            <person name="Ihrmark K."/>
            <person name="Kuo A."/>
            <person name="LaButti K."/>
            <person name="Lipzen A."/>
            <person name="Morin E."/>
            <person name="Grigoriev I.V."/>
            <person name="Henrissat B."/>
            <person name="Lindahl B."/>
            <person name="Martin F."/>
        </authorList>
    </citation>
    <scope>NUCLEOTIDE SEQUENCE</scope>
    <source>
        <strain evidence="1">JB14</strain>
    </source>
</reference>
<evidence type="ECO:0000313" key="1">
    <source>
        <dbReference type="EMBL" id="KAE9398140.1"/>
    </source>
</evidence>
<organism evidence="1 2">
    <name type="scientific">Gymnopus androsaceus JB14</name>
    <dbReference type="NCBI Taxonomy" id="1447944"/>
    <lineage>
        <taxon>Eukaryota</taxon>
        <taxon>Fungi</taxon>
        <taxon>Dikarya</taxon>
        <taxon>Basidiomycota</taxon>
        <taxon>Agaricomycotina</taxon>
        <taxon>Agaricomycetes</taxon>
        <taxon>Agaricomycetidae</taxon>
        <taxon>Agaricales</taxon>
        <taxon>Marasmiineae</taxon>
        <taxon>Omphalotaceae</taxon>
        <taxon>Gymnopus</taxon>
    </lineage>
</organism>
<dbReference type="AlphaFoldDB" id="A0A6A4HKB9"/>
<sequence>MTGLLLLPTEILQEIGSQVGKELKEMRAVSRQLQLALEPIYFRSMQINVGQNSSQLEALSTQTTRAAVYAKHLEIIYATRDGLDELIEQNVALYLESALCKLKTLQSLKFFLLIDGILVSGKQNSLEGMVHHCVSECLGPLQTITALHIIFNSMIDGPNFGLFENLEEFSIQTGGFLPGDALTDTLRVVVYNNLQLTTICVGASDPCPIDFEQVLPRHEAPLRLGHLSLVGLDISGICALPRLESLHTLKLSDNSSGDDIWATLQSQKMWMQKLEVSSVDASLLDYLSSFSTLTHISIVFRKQDEEHLQNFLRGVLPRHSDSLVSLILRARWTSLRPLVVSGNIAYLETCRELILELPSSEIKYDGGEMLTSLLDYTDEFRHLECLTLIIYGFAPGRESALNTKIRTLNAIARVRATQRSFPRRSYIIQVQCGKSKPLRFYD</sequence>
<evidence type="ECO:0000313" key="2">
    <source>
        <dbReference type="Proteomes" id="UP000799118"/>
    </source>
</evidence>
<proteinExistence type="predicted"/>
<dbReference type="Proteomes" id="UP000799118">
    <property type="component" value="Unassembled WGS sequence"/>
</dbReference>